<organism evidence="1 2">
    <name type="scientific">Cystobacter fuscus</name>
    <dbReference type="NCBI Taxonomy" id="43"/>
    <lineage>
        <taxon>Bacteria</taxon>
        <taxon>Pseudomonadati</taxon>
        <taxon>Myxococcota</taxon>
        <taxon>Myxococcia</taxon>
        <taxon>Myxococcales</taxon>
        <taxon>Cystobacterineae</taxon>
        <taxon>Archangiaceae</taxon>
        <taxon>Cystobacter</taxon>
    </lineage>
</organism>
<dbReference type="KEGG" id="cfus:CYFUS_005605"/>
<dbReference type="EMBL" id="CP022098">
    <property type="protein sequence ID" value="ATB40157.1"/>
    <property type="molecule type" value="Genomic_DNA"/>
</dbReference>
<reference evidence="1 2" key="1">
    <citation type="submission" date="2017-06" db="EMBL/GenBank/DDBJ databases">
        <title>Sequencing and comparative analysis of myxobacterial genomes.</title>
        <authorList>
            <person name="Rupp O."/>
            <person name="Goesmann A."/>
            <person name="Sogaard-Andersen L."/>
        </authorList>
    </citation>
    <scope>NUCLEOTIDE SEQUENCE [LARGE SCALE GENOMIC DNA]</scope>
    <source>
        <strain evidence="1 2">DSM 52655</strain>
    </source>
</reference>
<dbReference type="AlphaFoldDB" id="A0A250J9H6"/>
<gene>
    <name evidence="1" type="ORF">CYFUS_005605</name>
</gene>
<evidence type="ECO:0000313" key="1">
    <source>
        <dbReference type="EMBL" id="ATB40157.1"/>
    </source>
</evidence>
<proteinExistence type="predicted"/>
<accession>A0A250J9H6</accession>
<dbReference type="Proteomes" id="UP000217257">
    <property type="component" value="Chromosome"/>
</dbReference>
<name>A0A250J9H6_9BACT</name>
<sequence length="136" mass="15350">MSTTDRVLFDSSRWPLLSLGFPRALSPEEYEAFLVTLGGHLERAEQKLILLIDLRQISRMSMDQEQRQRQLAWLKTHEAHLRERILGAGIILSSPLARLALRAILAVLPLPTSVLTFSTPEEAERWVAGLLPQAGR</sequence>
<evidence type="ECO:0000313" key="2">
    <source>
        <dbReference type="Proteomes" id="UP000217257"/>
    </source>
</evidence>
<evidence type="ECO:0008006" key="3">
    <source>
        <dbReference type="Google" id="ProtNLM"/>
    </source>
</evidence>
<protein>
    <recommendedName>
        <fullName evidence="3">STAS/SEC14 domain-containing protein</fullName>
    </recommendedName>
</protein>
<dbReference type="RefSeq" id="WP_095988073.1">
    <property type="nucleotide sequence ID" value="NZ_CP022098.1"/>
</dbReference>